<name>A0A8J9UIU5_9NEOP</name>
<accession>A0A8J9UIU5</accession>
<proteinExistence type="predicted"/>
<sequence length="184" mass="21456">MQNFKEYMTKVIKDQSSKIQVRLKKIQLNAQMLLRKIRDMNQNPKNGNEVSDKLKREFVNEYQIESPISENIENNIKRKARSGKSFGNHYTSTGFGVSATANYVPTYHHHSIGFDPINIVVSMSLLSFLLQALQGFLTRTRLPTPVVEARSVTNENWVKNLDKNNPYKNVNDEFLKRKLRKKYY</sequence>
<protein>
    <submittedName>
        <fullName evidence="1">Uncharacterized protein</fullName>
    </submittedName>
</protein>
<dbReference type="EMBL" id="OV170234">
    <property type="protein sequence ID" value="CAH0719929.1"/>
    <property type="molecule type" value="Genomic_DNA"/>
</dbReference>
<gene>
    <name evidence="1" type="ORF">BINO364_LOCUS6216</name>
</gene>
<evidence type="ECO:0000313" key="1">
    <source>
        <dbReference type="EMBL" id="CAH0719929.1"/>
    </source>
</evidence>
<keyword evidence="2" id="KW-1185">Reference proteome</keyword>
<feature type="non-terminal residue" evidence="1">
    <location>
        <position position="184"/>
    </location>
</feature>
<dbReference type="AlphaFoldDB" id="A0A8J9UIU5"/>
<organism evidence="1 2">
    <name type="scientific">Brenthis ino</name>
    <name type="common">lesser marbled fritillary</name>
    <dbReference type="NCBI Taxonomy" id="405034"/>
    <lineage>
        <taxon>Eukaryota</taxon>
        <taxon>Metazoa</taxon>
        <taxon>Ecdysozoa</taxon>
        <taxon>Arthropoda</taxon>
        <taxon>Hexapoda</taxon>
        <taxon>Insecta</taxon>
        <taxon>Pterygota</taxon>
        <taxon>Neoptera</taxon>
        <taxon>Endopterygota</taxon>
        <taxon>Lepidoptera</taxon>
        <taxon>Glossata</taxon>
        <taxon>Ditrysia</taxon>
        <taxon>Papilionoidea</taxon>
        <taxon>Nymphalidae</taxon>
        <taxon>Heliconiinae</taxon>
        <taxon>Argynnini</taxon>
        <taxon>Brenthis</taxon>
    </lineage>
</organism>
<reference evidence="1" key="1">
    <citation type="submission" date="2021-12" db="EMBL/GenBank/DDBJ databases">
        <authorList>
            <person name="Martin H S."/>
        </authorList>
    </citation>
    <scope>NUCLEOTIDE SEQUENCE</scope>
</reference>
<dbReference type="OrthoDB" id="7475826at2759"/>
<dbReference type="Proteomes" id="UP000838878">
    <property type="component" value="Chromosome 14"/>
</dbReference>
<evidence type="ECO:0000313" key="2">
    <source>
        <dbReference type="Proteomes" id="UP000838878"/>
    </source>
</evidence>